<comment type="subcellular location">
    <subcellularLocation>
        <location evidence="1">Secreted</location>
    </subcellularLocation>
</comment>
<dbReference type="InterPro" id="IPR036179">
    <property type="entry name" value="Ig-like_dom_sf"/>
</dbReference>
<keyword evidence="8" id="KW-0325">Glycoprotein</keyword>
<dbReference type="FunFam" id="2.60.40.10:FF:000223">
    <property type="entry name" value="Platelet-derived growth factor receptor beta"/>
    <property type="match status" value="1"/>
</dbReference>
<dbReference type="PANTHER" id="PTHR15360">
    <property type="entry name" value="PLATELET-DERIVED GROWTH FACTOR RECEPTOR LIKE"/>
    <property type="match status" value="1"/>
</dbReference>
<evidence type="ECO:0000256" key="3">
    <source>
        <dbReference type="ARBA" id="ARBA00019671"/>
    </source>
</evidence>
<keyword evidence="7" id="KW-1015">Disulfide bond</keyword>
<dbReference type="InterPro" id="IPR003598">
    <property type="entry name" value="Ig_sub2"/>
</dbReference>
<dbReference type="PANTHER" id="PTHR15360:SF1">
    <property type="entry name" value="PLATELET-DERIVED GROWTH FACTOR RECEPTOR-LIKE PROTEIN"/>
    <property type="match status" value="1"/>
</dbReference>
<dbReference type="InterPro" id="IPR013783">
    <property type="entry name" value="Ig-like_fold"/>
</dbReference>
<feature type="chain" id="PRO_5034529141" description="Platelet-derived growth factor receptor-like protein" evidence="11">
    <location>
        <begin position="22"/>
        <end position="367"/>
    </location>
</feature>
<accession>A0A8C6SSP3</accession>
<dbReference type="InterPro" id="IPR003599">
    <property type="entry name" value="Ig_sub"/>
</dbReference>
<feature type="compositionally biased region" description="Basic residues" evidence="10">
    <location>
        <begin position="38"/>
        <end position="48"/>
    </location>
</feature>
<reference evidence="13" key="1">
    <citation type="submission" date="2025-08" db="UniProtKB">
        <authorList>
            <consortium name="Ensembl"/>
        </authorList>
    </citation>
    <scope>IDENTIFICATION</scope>
</reference>
<evidence type="ECO:0000256" key="11">
    <source>
        <dbReference type="SAM" id="SignalP"/>
    </source>
</evidence>
<protein>
    <recommendedName>
        <fullName evidence="3">Platelet-derived growth factor receptor-like protein</fullName>
    </recommendedName>
</protein>
<evidence type="ECO:0000256" key="1">
    <source>
        <dbReference type="ARBA" id="ARBA00004613"/>
    </source>
</evidence>
<evidence type="ECO:0000256" key="10">
    <source>
        <dbReference type="SAM" id="MobiDB-lite"/>
    </source>
</evidence>
<evidence type="ECO:0000256" key="8">
    <source>
        <dbReference type="ARBA" id="ARBA00023180"/>
    </source>
</evidence>
<comment type="subunit">
    <text evidence="2">Forms a complex composed of PDGFRL, TNK2 and GRB2.</text>
</comment>
<keyword evidence="5 11" id="KW-0732">Signal</keyword>
<feature type="region of interest" description="Disordered" evidence="10">
    <location>
        <begin position="23"/>
        <end position="58"/>
    </location>
</feature>
<evidence type="ECO:0000256" key="2">
    <source>
        <dbReference type="ARBA" id="ARBA00011360"/>
    </source>
</evidence>
<dbReference type="Ensembl" id="ENSNMLT00000012032.1">
    <property type="protein sequence ID" value="ENSNMLP00000010637.1"/>
    <property type="gene ID" value="ENSNMLG00000007324.1"/>
</dbReference>
<name>A0A8C6SSP3_9GOBI</name>
<dbReference type="InterPro" id="IPR042495">
    <property type="entry name" value="PDGFRL"/>
</dbReference>
<dbReference type="InterPro" id="IPR007110">
    <property type="entry name" value="Ig-like_dom"/>
</dbReference>
<feature type="domain" description="Ig-like" evidence="12">
    <location>
        <begin position="265"/>
        <end position="365"/>
    </location>
</feature>
<sequence length="367" mass="40719">MKLHVLLCLALVLVELQDGFCQQQPKRKKNPADSRVRPGGKRTKPRPPKNKEPGSRGQSLLTQVLDKGRFLRLGNTTSLALGRTLELRCKGGNIGWAYPSYLDTYNDSRLSVNQTDKYGQLILTAPSAMDTGLYSCWVILCDGTECSKDTDRSYSSYIYFTDKDNLFVPSTIHVELVYLRPDRPAVVPCRVTDPQARVSLHREVPAEEISTNGTDVSYDPTRGFVLESPTPELQGVFYCQAQGRGTPQVSTKYQLLYVEVPSGAPFVSVQVSPDFVMEGDSVNVTCAVLGEPEVPIDFNWIYPNQPTRPVHVQSSWRLVKRGLGHTTRVSQSVLNVKDMSSSNFGSYICKAKNKYGETIVATNVKSG</sequence>
<evidence type="ECO:0000256" key="9">
    <source>
        <dbReference type="ARBA" id="ARBA00023319"/>
    </source>
</evidence>
<organism evidence="13 14">
    <name type="scientific">Neogobius melanostomus</name>
    <name type="common">round goby</name>
    <dbReference type="NCBI Taxonomy" id="47308"/>
    <lineage>
        <taxon>Eukaryota</taxon>
        <taxon>Metazoa</taxon>
        <taxon>Chordata</taxon>
        <taxon>Craniata</taxon>
        <taxon>Vertebrata</taxon>
        <taxon>Euteleostomi</taxon>
        <taxon>Actinopterygii</taxon>
        <taxon>Neopterygii</taxon>
        <taxon>Teleostei</taxon>
        <taxon>Neoteleostei</taxon>
        <taxon>Acanthomorphata</taxon>
        <taxon>Gobiaria</taxon>
        <taxon>Gobiiformes</taxon>
        <taxon>Gobioidei</taxon>
        <taxon>Gobiidae</taxon>
        <taxon>Benthophilinae</taxon>
        <taxon>Neogobiini</taxon>
        <taxon>Neogobius</taxon>
    </lineage>
</organism>
<dbReference type="SUPFAM" id="SSF48726">
    <property type="entry name" value="Immunoglobulin"/>
    <property type="match status" value="3"/>
</dbReference>
<dbReference type="GO" id="GO:0005576">
    <property type="term" value="C:extracellular region"/>
    <property type="evidence" value="ECO:0007669"/>
    <property type="project" value="UniProtKB-SubCell"/>
</dbReference>
<evidence type="ECO:0000256" key="4">
    <source>
        <dbReference type="ARBA" id="ARBA00022525"/>
    </source>
</evidence>
<dbReference type="SMART" id="SM00409">
    <property type="entry name" value="IG"/>
    <property type="match status" value="3"/>
</dbReference>
<evidence type="ECO:0000256" key="5">
    <source>
        <dbReference type="ARBA" id="ARBA00022729"/>
    </source>
</evidence>
<keyword evidence="14" id="KW-1185">Reference proteome</keyword>
<evidence type="ECO:0000259" key="12">
    <source>
        <dbReference type="PROSITE" id="PS50835"/>
    </source>
</evidence>
<proteinExistence type="predicted"/>
<dbReference type="Pfam" id="PF13927">
    <property type="entry name" value="Ig_3"/>
    <property type="match status" value="1"/>
</dbReference>
<dbReference type="SMART" id="SM00408">
    <property type="entry name" value="IGc2"/>
    <property type="match status" value="1"/>
</dbReference>
<evidence type="ECO:0000256" key="7">
    <source>
        <dbReference type="ARBA" id="ARBA00023157"/>
    </source>
</evidence>
<dbReference type="Pfam" id="PF21339">
    <property type="entry name" value="VEGFR-1-like_Ig-like"/>
    <property type="match status" value="1"/>
</dbReference>
<evidence type="ECO:0000313" key="14">
    <source>
        <dbReference type="Proteomes" id="UP000694523"/>
    </source>
</evidence>
<keyword evidence="4" id="KW-0964">Secreted</keyword>
<feature type="signal peptide" evidence="11">
    <location>
        <begin position="1"/>
        <end position="21"/>
    </location>
</feature>
<reference evidence="13" key="2">
    <citation type="submission" date="2025-09" db="UniProtKB">
        <authorList>
            <consortium name="Ensembl"/>
        </authorList>
    </citation>
    <scope>IDENTIFICATION</scope>
</reference>
<evidence type="ECO:0000313" key="13">
    <source>
        <dbReference type="Ensembl" id="ENSNMLP00000010637.1"/>
    </source>
</evidence>
<dbReference type="Proteomes" id="UP000694523">
    <property type="component" value="Unplaced"/>
</dbReference>
<evidence type="ECO:0000256" key="6">
    <source>
        <dbReference type="ARBA" id="ARBA00022737"/>
    </source>
</evidence>
<dbReference type="Gene3D" id="2.60.40.10">
    <property type="entry name" value="Immunoglobulins"/>
    <property type="match status" value="3"/>
</dbReference>
<dbReference type="AlphaFoldDB" id="A0A8C6SSP3"/>
<keyword evidence="6" id="KW-0677">Repeat</keyword>
<dbReference type="PROSITE" id="PS50835">
    <property type="entry name" value="IG_LIKE"/>
    <property type="match status" value="1"/>
</dbReference>
<keyword evidence="9" id="KW-0393">Immunoglobulin domain</keyword>